<evidence type="ECO:0000256" key="2">
    <source>
        <dbReference type="SAM" id="SignalP"/>
    </source>
</evidence>
<evidence type="ECO:0000259" key="3">
    <source>
        <dbReference type="PROSITE" id="PS51352"/>
    </source>
</evidence>
<evidence type="ECO:0000313" key="5">
    <source>
        <dbReference type="Proteomes" id="UP000886812"/>
    </source>
</evidence>
<dbReference type="InterPro" id="IPR051099">
    <property type="entry name" value="AGR/TXD"/>
</dbReference>
<accession>A0A9D1NKV5</accession>
<reference evidence="4" key="2">
    <citation type="journal article" date="2021" name="PeerJ">
        <title>Extensive microbial diversity within the chicken gut microbiome revealed by metagenomics and culture.</title>
        <authorList>
            <person name="Gilroy R."/>
            <person name="Ravi A."/>
            <person name="Getino M."/>
            <person name="Pursley I."/>
            <person name="Horton D.L."/>
            <person name="Alikhan N.F."/>
            <person name="Baker D."/>
            <person name="Gharbi K."/>
            <person name="Hall N."/>
            <person name="Watson M."/>
            <person name="Adriaenssens E.M."/>
            <person name="Foster-Nyarko E."/>
            <person name="Jarju S."/>
            <person name="Secka A."/>
            <person name="Antonio M."/>
            <person name="Oren A."/>
            <person name="Chaudhuri R.R."/>
            <person name="La Ragione R."/>
            <person name="Hildebrand F."/>
            <person name="Pallen M.J."/>
        </authorList>
    </citation>
    <scope>NUCLEOTIDE SEQUENCE</scope>
    <source>
        <strain evidence="4">10669</strain>
    </source>
</reference>
<dbReference type="InterPro" id="IPR012336">
    <property type="entry name" value="Thioredoxin-like_fold"/>
</dbReference>
<keyword evidence="1 2" id="KW-0732">Signal</keyword>
<dbReference type="PANTHER" id="PTHR15337:SF11">
    <property type="entry name" value="THIOREDOXIN DOMAIN-CONTAINING PROTEIN"/>
    <property type="match status" value="1"/>
</dbReference>
<dbReference type="Gene3D" id="3.40.30.10">
    <property type="entry name" value="Glutaredoxin"/>
    <property type="match status" value="1"/>
</dbReference>
<proteinExistence type="predicted"/>
<comment type="caution">
    <text evidence="4">The sequence shown here is derived from an EMBL/GenBank/DDBJ whole genome shotgun (WGS) entry which is preliminary data.</text>
</comment>
<sequence length="342" mass="37418">MRKIALVPALAAAFALAPFVSALADDAAVPAETPAAASAEKTSTPAGWTDDFEAAKKQASQEGKDLFVVFSGSDWCGWCVRLEEEVFSKNGFTEKISETFVPVFIDSPQDKSRLSALAKKQNPELVDRYRIQGYPTVLLLDAEGNVFAQTGYAAGGPEKYLKAVAEMQENGKNSPEYRARKAVAAVPANDARRAEKLDAVLAPLSPEAQLANVEYVEEVLAADPDGKRGFRAKYPYFTTVIPLENRFRKELSDISRAAVAEIRKANLKPDDAKSQQAALRIFTKVFADNGAALSALQEEIRNARKVFPEDSLGAKRLQELDKQISLVFERIRQQQESDASAE</sequence>
<dbReference type="SUPFAM" id="SSF52833">
    <property type="entry name" value="Thioredoxin-like"/>
    <property type="match status" value="1"/>
</dbReference>
<dbReference type="InterPro" id="IPR036249">
    <property type="entry name" value="Thioredoxin-like_sf"/>
</dbReference>
<dbReference type="AlphaFoldDB" id="A0A9D1NKV5"/>
<organism evidence="4 5">
    <name type="scientific">Candidatus Spyradosoma merdigallinarum</name>
    <dbReference type="NCBI Taxonomy" id="2840950"/>
    <lineage>
        <taxon>Bacteria</taxon>
        <taxon>Pseudomonadati</taxon>
        <taxon>Verrucomicrobiota</taxon>
        <taxon>Opitutia</taxon>
        <taxon>Opitutia incertae sedis</taxon>
        <taxon>Candidatus Spyradosoma</taxon>
    </lineage>
</organism>
<name>A0A9D1NKV5_9BACT</name>
<dbReference type="EMBL" id="DVOG01000173">
    <property type="protein sequence ID" value="HIV04775.1"/>
    <property type="molecule type" value="Genomic_DNA"/>
</dbReference>
<gene>
    <name evidence="4" type="ORF">IAC75_06490</name>
</gene>
<evidence type="ECO:0000256" key="1">
    <source>
        <dbReference type="ARBA" id="ARBA00022729"/>
    </source>
</evidence>
<dbReference type="PANTHER" id="PTHR15337">
    <property type="entry name" value="ANTERIOR GRADIENT PROTEIN-RELATED"/>
    <property type="match status" value="1"/>
</dbReference>
<dbReference type="InterPro" id="IPR013766">
    <property type="entry name" value="Thioredoxin_domain"/>
</dbReference>
<dbReference type="Proteomes" id="UP000886812">
    <property type="component" value="Unassembled WGS sequence"/>
</dbReference>
<protein>
    <submittedName>
        <fullName evidence="4">Thioredoxin family protein</fullName>
    </submittedName>
</protein>
<dbReference type="PROSITE" id="PS51352">
    <property type="entry name" value="THIOREDOXIN_2"/>
    <property type="match status" value="1"/>
</dbReference>
<reference evidence="4" key="1">
    <citation type="submission" date="2020-10" db="EMBL/GenBank/DDBJ databases">
        <authorList>
            <person name="Gilroy R."/>
        </authorList>
    </citation>
    <scope>NUCLEOTIDE SEQUENCE</scope>
    <source>
        <strain evidence="4">10669</strain>
    </source>
</reference>
<feature type="domain" description="Thioredoxin" evidence="3">
    <location>
        <begin position="22"/>
        <end position="169"/>
    </location>
</feature>
<evidence type="ECO:0000313" key="4">
    <source>
        <dbReference type="EMBL" id="HIV04775.1"/>
    </source>
</evidence>
<dbReference type="Pfam" id="PF13098">
    <property type="entry name" value="Thioredoxin_2"/>
    <property type="match status" value="1"/>
</dbReference>
<feature type="chain" id="PRO_5038781430" evidence="2">
    <location>
        <begin position="25"/>
        <end position="342"/>
    </location>
</feature>
<feature type="signal peptide" evidence="2">
    <location>
        <begin position="1"/>
        <end position="24"/>
    </location>
</feature>